<dbReference type="InterPro" id="IPR036865">
    <property type="entry name" value="CRAL-TRIO_dom_sf"/>
</dbReference>
<dbReference type="Gene3D" id="3.40.525.10">
    <property type="entry name" value="CRAL-TRIO lipid binding domain"/>
    <property type="match status" value="1"/>
</dbReference>
<dbReference type="CDD" id="cd00170">
    <property type="entry name" value="SEC14"/>
    <property type="match status" value="1"/>
</dbReference>
<protein>
    <submittedName>
        <fullName evidence="3">SEC14 cytosolic factor</fullName>
    </submittedName>
</protein>
<dbReference type="SUPFAM" id="SSF46938">
    <property type="entry name" value="CRAL/TRIO N-terminal domain"/>
    <property type="match status" value="1"/>
</dbReference>
<dbReference type="EMBL" id="LSRX01000077">
    <property type="protein sequence ID" value="OLQ10465.1"/>
    <property type="molecule type" value="Genomic_DNA"/>
</dbReference>
<feature type="compositionally biased region" description="Basic and acidic residues" evidence="1">
    <location>
        <begin position="26"/>
        <end position="36"/>
    </location>
</feature>
<evidence type="ECO:0000313" key="3">
    <source>
        <dbReference type="EMBL" id="OLQ10465.1"/>
    </source>
</evidence>
<dbReference type="SMART" id="SM00516">
    <property type="entry name" value="SEC14"/>
    <property type="match status" value="1"/>
</dbReference>
<dbReference type="SUPFAM" id="SSF52087">
    <property type="entry name" value="CRAL/TRIO domain"/>
    <property type="match status" value="1"/>
</dbReference>
<comment type="caution">
    <text evidence="3">The sequence shown here is derived from an EMBL/GenBank/DDBJ whole genome shotgun (WGS) entry which is preliminary data.</text>
</comment>
<name>A0A1Q9EST0_SYMMI</name>
<accession>A0A1Q9EST0</accession>
<dbReference type="AlphaFoldDB" id="A0A1Q9EST0"/>
<feature type="region of interest" description="Disordered" evidence="1">
    <location>
        <begin position="1046"/>
        <end position="1089"/>
    </location>
</feature>
<feature type="region of interest" description="Disordered" evidence="1">
    <location>
        <begin position="19"/>
        <end position="44"/>
    </location>
</feature>
<dbReference type="PANTHER" id="PTHR45657">
    <property type="entry name" value="CRAL-TRIO DOMAIN-CONTAINING PROTEIN YKL091C-RELATED"/>
    <property type="match status" value="1"/>
</dbReference>
<dbReference type="InterPro" id="IPR001251">
    <property type="entry name" value="CRAL-TRIO_dom"/>
</dbReference>
<proteinExistence type="predicted"/>
<keyword evidence="4" id="KW-1185">Reference proteome</keyword>
<feature type="compositionally biased region" description="Low complexity" evidence="1">
    <location>
        <begin position="1061"/>
        <end position="1075"/>
    </location>
</feature>
<evidence type="ECO:0000259" key="2">
    <source>
        <dbReference type="PROSITE" id="PS50191"/>
    </source>
</evidence>
<dbReference type="PANTHER" id="PTHR45657:SF1">
    <property type="entry name" value="CRAL-TRIO DOMAIN-CONTAINING PROTEIN YKL091C-RELATED"/>
    <property type="match status" value="1"/>
</dbReference>
<reference evidence="3 4" key="1">
    <citation type="submission" date="2016-02" db="EMBL/GenBank/DDBJ databases">
        <title>Genome analysis of coral dinoflagellate symbionts highlights evolutionary adaptations to a symbiotic lifestyle.</title>
        <authorList>
            <person name="Aranda M."/>
            <person name="Li Y."/>
            <person name="Liew Y.J."/>
            <person name="Baumgarten S."/>
            <person name="Simakov O."/>
            <person name="Wilson M."/>
            <person name="Piel J."/>
            <person name="Ashoor H."/>
            <person name="Bougouffa S."/>
            <person name="Bajic V.B."/>
            <person name="Ryu T."/>
            <person name="Ravasi T."/>
            <person name="Bayer T."/>
            <person name="Micklem G."/>
            <person name="Kim H."/>
            <person name="Bhak J."/>
            <person name="Lajeunesse T.C."/>
            <person name="Voolstra C.R."/>
        </authorList>
    </citation>
    <scope>NUCLEOTIDE SEQUENCE [LARGE SCALE GENOMIC DNA]</scope>
    <source>
        <strain evidence="3 4">CCMP2467</strain>
    </source>
</reference>
<sequence length="1190" mass="134767">MAKDARDRGGCEALDNLLLQPWSHQSHREGEPKPARDAGTSTGAIWTGSSAGLRLRRPVRPNAVPPGQERRGCRRLSPRRPMAWLRTVWCLGSLCLAWALRVDDRHPPPCREEYTCDAGRVNESAQSQERIAVYTYNIGGYEEMRGDHIPCVPSHLDAFLFVDEVSQKRFGMTAVKKWQEMGWRVVNFSQVEGTKYVPSSRLTSKSLKFEPPGWLLNGTWQWLVEYDGNIVVDLHRLAPFLQRRREQALVLLNWGYHQDCSDDSFKCFMTEVTSMLTERVEYVARSKENVLKWKELLDQMHQGRLTQGGRKYMPSNYYETNVMFRNLNHAKADKVRDAFKKTFLKCHEIQRDQFVLPFFLWQDGLDEDTQASPIETLVDELGYCMVGTSSVCTSAETRGYPEAIRSLAEMPLIATRGTSRIRKVKARGGIQYNLELACWQMGAPSRKALHASFRAAVAVAFALVVWQNAATALVPGAKDARELGVEVQYADAVAELGKRLANRSFSHRFRHPLMLLRFLTCTTTLEEAEAMLVACEEWRQKVKIESIMQEWGESCPDQGSWKLSPKSPRAGLAAEFFAAERLPGTDAFGGPMMLGRHNAADMAGIYREDMATLLENEWVFLLEDMLWSAHAASVKQQRMVRGTTIIDAAGVSLSIVRYLPTFKPWLVVMNEFYPDLVRAIIVINAPAVFVEIWRVLSVLIAPTTAAKVRIYGSDFVAPLREHGVDLEILPSYLGGQYQGSRLSAFMEIPKGTGQGVNSVMLKKHLFLQSAVRHMSANTTVVFVDAFDVLLQRPLEELVAAYEQMAKPSLKEHGFWPIIYGGDGDGAEAALELLQMRGKARSLGLQHAEVDVNSSHHELERTEGLTNAATCNFVYCAHHSHDRRCEHYRKCVQSRRRRRGRDVIPRHKYYCSLFHGYLTDPTVKFTGSEEIQEGWHRAEDWDWMWCAAKKGKPVMYATSLQTFRVFGTPRAFLYVELSPFREADVNCWPFPHSGRIRVHRSLPGGGNITWLHRIPRDASLSAFTVSQALPRFPEVMRRRRELQEKEAVFESAPTEHLADAGAQTEQAAEAETAQEAVFESSPADHLADAGYGILSDDEGEEEEAPEQDSVVQDAVRRLEAQRAEAAAQASTSQPPNLRRRQRRESDVSRSSSKESEPERPKKRRRLLEPLSRSWKAALSAVRALRCLQRRR</sequence>
<organism evidence="3 4">
    <name type="scientific">Symbiodinium microadriaticum</name>
    <name type="common">Dinoflagellate</name>
    <name type="synonym">Zooxanthella microadriatica</name>
    <dbReference type="NCBI Taxonomy" id="2951"/>
    <lineage>
        <taxon>Eukaryota</taxon>
        <taxon>Sar</taxon>
        <taxon>Alveolata</taxon>
        <taxon>Dinophyceae</taxon>
        <taxon>Suessiales</taxon>
        <taxon>Symbiodiniaceae</taxon>
        <taxon>Symbiodinium</taxon>
    </lineage>
</organism>
<evidence type="ECO:0000256" key="1">
    <source>
        <dbReference type="SAM" id="MobiDB-lite"/>
    </source>
</evidence>
<dbReference type="Pfam" id="PF00650">
    <property type="entry name" value="CRAL_TRIO"/>
    <property type="match status" value="1"/>
</dbReference>
<feature type="region of interest" description="Disordered" evidence="1">
    <location>
        <begin position="1118"/>
        <end position="1168"/>
    </location>
</feature>
<dbReference type="Proteomes" id="UP000186817">
    <property type="component" value="Unassembled WGS sequence"/>
</dbReference>
<feature type="domain" description="CRAL-TRIO" evidence="2">
    <location>
        <begin position="569"/>
        <end position="741"/>
    </location>
</feature>
<evidence type="ECO:0000313" key="4">
    <source>
        <dbReference type="Proteomes" id="UP000186817"/>
    </source>
</evidence>
<dbReference type="InterPro" id="IPR036273">
    <property type="entry name" value="CRAL/TRIO_N_dom_sf"/>
</dbReference>
<dbReference type="InterPro" id="IPR051026">
    <property type="entry name" value="PI/PC_transfer"/>
</dbReference>
<gene>
    <name evidence="3" type="primary">SEC14</name>
    <name evidence="3" type="ORF">AK812_SmicGene5800</name>
</gene>
<feature type="compositionally biased region" description="Basic and acidic residues" evidence="1">
    <location>
        <begin position="1142"/>
        <end position="1158"/>
    </location>
</feature>
<dbReference type="OrthoDB" id="422301at2759"/>
<dbReference type="PROSITE" id="PS50191">
    <property type="entry name" value="CRAL_TRIO"/>
    <property type="match status" value="1"/>
</dbReference>